<geneLocation type="plasmid" evidence="3 4">
    <name>p.p-1</name>
</geneLocation>
<evidence type="ECO:0000313" key="3">
    <source>
        <dbReference type="EMBL" id="ALV30478.1"/>
    </source>
</evidence>
<dbReference type="Pfam" id="PF01266">
    <property type="entry name" value="DAO"/>
    <property type="match status" value="1"/>
</dbReference>
<name>A0A0U3FVQ7_9HYPH</name>
<protein>
    <submittedName>
        <fullName evidence="3">Amino acid dehydrogenase</fullName>
    </submittedName>
</protein>
<gene>
    <name evidence="3" type="ORF">APZ00_24920</name>
</gene>
<dbReference type="Gene3D" id="3.30.9.10">
    <property type="entry name" value="D-Amino Acid Oxidase, subunit A, domain 2"/>
    <property type="match status" value="1"/>
</dbReference>
<dbReference type="PANTHER" id="PTHR13847">
    <property type="entry name" value="SARCOSINE DEHYDROGENASE-RELATED"/>
    <property type="match status" value="1"/>
</dbReference>
<dbReference type="AlphaFoldDB" id="A0A0U3FVQ7"/>
<dbReference type="RefSeq" id="WP_058901020.1">
    <property type="nucleotide sequence ID" value="NZ_CP013069.1"/>
</dbReference>
<proteinExistence type="predicted"/>
<dbReference type="EMBL" id="CP013069">
    <property type="protein sequence ID" value="ALV30478.1"/>
    <property type="molecule type" value="Genomic_DNA"/>
</dbReference>
<keyword evidence="4" id="KW-1185">Reference proteome</keyword>
<dbReference type="InterPro" id="IPR036188">
    <property type="entry name" value="FAD/NAD-bd_sf"/>
</dbReference>
<dbReference type="SUPFAM" id="SSF51905">
    <property type="entry name" value="FAD/NAD(P)-binding domain"/>
    <property type="match status" value="1"/>
</dbReference>
<sequence>MVRHSQYDVCIAGAGIIGLSIAFRLAEAGKRVLILDRKGMAAEASAGNAGALAFADIEPLASPGIILKAPKWLFDPLGPLSLPLGYLPRILPWLLRFFRASMPDRVAGSTRAQTALMDLARAETESLFEAAGVAGLLRRDGALFLYEGERAWKASLAMWKTRGAHGIEFEHVTGSRLAALQPGLGPTVTHATFVPQWLTVSDPLDVTTCIGKAAIDRGAVFQTAEVTDIEQDEYGVVLMLSDGTAVRSGEAVIASGAWSHRLAATLGDSIPLETERGYNTTLPAGAFDLKRQLVIPEEGFVLTRLDTGVRIGGAVELGGLERAPDFRRSEIMVEKARRIVPGLKTDNGRQWMGFRPSLPDSLPVIGRSPRAHRVIYAFGHGHLGLTQSAATARLVRDLVLGAAPAIDLSPYRPQRFS</sequence>
<dbReference type="KEGG" id="pphr:APZ00_24920"/>
<dbReference type="Proteomes" id="UP000064921">
    <property type="component" value="Plasmid p.p-1"/>
</dbReference>
<dbReference type="SUPFAM" id="SSF54373">
    <property type="entry name" value="FAD-linked reductases, C-terminal domain"/>
    <property type="match status" value="1"/>
</dbReference>
<reference evidence="3 4" key="1">
    <citation type="submission" date="2015-10" db="EMBL/GenBank/DDBJ databases">
        <title>The world's first case of liver abscess caused by Pannonibacter phragmitetus.</title>
        <authorList>
            <person name="Ming D."/>
            <person name="Wang M."/>
            <person name="Zhou Y."/>
            <person name="Jiang T."/>
            <person name="Hu S."/>
        </authorList>
    </citation>
    <scope>NUCLEOTIDE SEQUENCE [LARGE SCALE GENOMIC DNA]</scope>
    <source>
        <strain evidence="3 4">31801</strain>
        <plasmid evidence="4">Plasmid p.p-1</plasmid>
    </source>
</reference>
<feature type="domain" description="FAD dependent oxidoreductase" evidence="2">
    <location>
        <begin position="8"/>
        <end position="398"/>
    </location>
</feature>
<dbReference type="GO" id="GO:0016491">
    <property type="term" value="F:oxidoreductase activity"/>
    <property type="evidence" value="ECO:0007669"/>
    <property type="project" value="UniProtKB-KW"/>
</dbReference>
<keyword evidence="3" id="KW-0614">Plasmid</keyword>
<evidence type="ECO:0000259" key="2">
    <source>
        <dbReference type="Pfam" id="PF01266"/>
    </source>
</evidence>
<dbReference type="GO" id="GO:0005737">
    <property type="term" value="C:cytoplasm"/>
    <property type="evidence" value="ECO:0007669"/>
    <property type="project" value="TreeGrafter"/>
</dbReference>
<accession>A0A0U3FVQ7</accession>
<dbReference type="PANTHER" id="PTHR13847:SF289">
    <property type="entry name" value="GLYCINE OXIDASE"/>
    <property type="match status" value="1"/>
</dbReference>
<evidence type="ECO:0000313" key="4">
    <source>
        <dbReference type="Proteomes" id="UP000064921"/>
    </source>
</evidence>
<evidence type="ECO:0000256" key="1">
    <source>
        <dbReference type="ARBA" id="ARBA00023002"/>
    </source>
</evidence>
<dbReference type="Gene3D" id="3.50.50.60">
    <property type="entry name" value="FAD/NAD(P)-binding domain"/>
    <property type="match status" value="2"/>
</dbReference>
<keyword evidence="1" id="KW-0560">Oxidoreductase</keyword>
<organism evidence="3 4">
    <name type="scientific">Pannonibacter phragmitetus</name>
    <dbReference type="NCBI Taxonomy" id="121719"/>
    <lineage>
        <taxon>Bacteria</taxon>
        <taxon>Pseudomonadati</taxon>
        <taxon>Pseudomonadota</taxon>
        <taxon>Alphaproteobacteria</taxon>
        <taxon>Hyphomicrobiales</taxon>
        <taxon>Stappiaceae</taxon>
        <taxon>Pannonibacter</taxon>
    </lineage>
</organism>
<dbReference type="InterPro" id="IPR006076">
    <property type="entry name" value="FAD-dep_OxRdtase"/>
</dbReference>